<protein>
    <recommendedName>
        <fullName evidence="1">diguanylate cyclase</fullName>
        <ecNumber evidence="1">2.7.7.65</ecNumber>
    </recommendedName>
</protein>
<reference evidence="5 6" key="1">
    <citation type="submission" date="2018-01" db="EMBL/GenBank/DDBJ databases">
        <title>Genome sequence of Iodobacter sp. strain PCH194 isolated from Indian Trans-Himalaya.</title>
        <authorList>
            <person name="Kumar V."/>
            <person name="Thakur V."/>
            <person name="Kumar S."/>
            <person name="Singh D."/>
        </authorList>
    </citation>
    <scope>NUCLEOTIDE SEQUENCE [LARGE SCALE GENOMIC DNA]</scope>
    <source>
        <strain evidence="5 6">PCH194</strain>
    </source>
</reference>
<feature type="transmembrane region" description="Helical" evidence="3">
    <location>
        <begin position="174"/>
        <end position="195"/>
    </location>
</feature>
<dbReference type="Pfam" id="PF00990">
    <property type="entry name" value="GGDEF"/>
    <property type="match status" value="1"/>
</dbReference>
<dbReference type="FunFam" id="3.30.70.270:FF:000001">
    <property type="entry name" value="Diguanylate cyclase domain protein"/>
    <property type="match status" value="1"/>
</dbReference>
<comment type="catalytic activity">
    <reaction evidence="2">
        <text>2 GTP = 3',3'-c-di-GMP + 2 diphosphate</text>
        <dbReference type="Rhea" id="RHEA:24898"/>
        <dbReference type="ChEBI" id="CHEBI:33019"/>
        <dbReference type="ChEBI" id="CHEBI:37565"/>
        <dbReference type="ChEBI" id="CHEBI:58805"/>
        <dbReference type="EC" id="2.7.7.65"/>
    </reaction>
</comment>
<dbReference type="PANTHER" id="PTHR45138:SF9">
    <property type="entry name" value="DIGUANYLATE CYCLASE DGCM-RELATED"/>
    <property type="match status" value="1"/>
</dbReference>
<feature type="domain" description="GGDEF" evidence="4">
    <location>
        <begin position="363"/>
        <end position="497"/>
    </location>
</feature>
<feature type="transmembrane region" description="Helical" evidence="3">
    <location>
        <begin position="235"/>
        <end position="260"/>
    </location>
</feature>
<dbReference type="InterPro" id="IPR050469">
    <property type="entry name" value="Diguanylate_Cyclase"/>
</dbReference>
<dbReference type="NCBIfam" id="TIGR00254">
    <property type="entry name" value="GGDEF"/>
    <property type="match status" value="1"/>
</dbReference>
<dbReference type="RefSeq" id="WP_130105024.1">
    <property type="nucleotide sequence ID" value="NZ_CP025781.1"/>
</dbReference>
<name>A0A7G3G5B9_9NEIS</name>
<keyword evidence="3" id="KW-0472">Membrane</keyword>
<organism evidence="5 6">
    <name type="scientific">Iodobacter fluviatilis</name>
    <dbReference type="NCBI Taxonomy" id="537"/>
    <lineage>
        <taxon>Bacteria</taxon>
        <taxon>Pseudomonadati</taxon>
        <taxon>Pseudomonadota</taxon>
        <taxon>Betaproteobacteria</taxon>
        <taxon>Neisseriales</taxon>
        <taxon>Chitinibacteraceae</taxon>
        <taxon>Iodobacter</taxon>
    </lineage>
</organism>
<feature type="transmembrane region" description="Helical" evidence="3">
    <location>
        <begin position="280"/>
        <end position="300"/>
    </location>
</feature>
<feature type="transmembrane region" description="Helical" evidence="3">
    <location>
        <begin position="207"/>
        <end position="228"/>
    </location>
</feature>
<dbReference type="SUPFAM" id="SSF55073">
    <property type="entry name" value="Nucleotide cyclase"/>
    <property type="match status" value="1"/>
</dbReference>
<evidence type="ECO:0000256" key="1">
    <source>
        <dbReference type="ARBA" id="ARBA00012528"/>
    </source>
</evidence>
<evidence type="ECO:0000256" key="3">
    <source>
        <dbReference type="SAM" id="Phobius"/>
    </source>
</evidence>
<dbReference type="Gene3D" id="3.30.70.270">
    <property type="match status" value="1"/>
</dbReference>
<evidence type="ECO:0000256" key="2">
    <source>
        <dbReference type="ARBA" id="ARBA00034247"/>
    </source>
</evidence>
<dbReference type="Proteomes" id="UP000515917">
    <property type="component" value="Chromosome"/>
</dbReference>
<dbReference type="EC" id="2.7.7.65" evidence="1"/>
<dbReference type="InterPro" id="IPR000160">
    <property type="entry name" value="GGDEF_dom"/>
</dbReference>
<dbReference type="CDD" id="cd01949">
    <property type="entry name" value="GGDEF"/>
    <property type="match status" value="1"/>
</dbReference>
<dbReference type="PROSITE" id="PS50887">
    <property type="entry name" value="GGDEF"/>
    <property type="match status" value="1"/>
</dbReference>
<dbReference type="SMART" id="SM00267">
    <property type="entry name" value="GGDEF"/>
    <property type="match status" value="1"/>
</dbReference>
<feature type="transmembrane region" description="Helical" evidence="3">
    <location>
        <begin position="12"/>
        <end position="31"/>
    </location>
</feature>
<dbReference type="GO" id="GO:0052621">
    <property type="term" value="F:diguanylate cyclase activity"/>
    <property type="evidence" value="ECO:0007669"/>
    <property type="project" value="UniProtKB-EC"/>
</dbReference>
<dbReference type="PANTHER" id="PTHR45138">
    <property type="entry name" value="REGULATORY COMPONENTS OF SENSORY TRANSDUCTION SYSTEM"/>
    <property type="match status" value="1"/>
</dbReference>
<keyword evidence="3" id="KW-1133">Transmembrane helix</keyword>
<dbReference type="EMBL" id="CP025781">
    <property type="protein sequence ID" value="QBC42404.1"/>
    <property type="molecule type" value="Genomic_DNA"/>
</dbReference>
<dbReference type="KEGG" id="ifl:C1H71_01710"/>
<evidence type="ECO:0000313" key="5">
    <source>
        <dbReference type="EMBL" id="QBC42404.1"/>
    </source>
</evidence>
<gene>
    <name evidence="5" type="ORF">C1H71_01710</name>
</gene>
<evidence type="ECO:0000259" key="4">
    <source>
        <dbReference type="PROSITE" id="PS50887"/>
    </source>
</evidence>
<accession>A0A7G3G5B9</accession>
<sequence length="503" mass="56489">MKQALTLLNPERYFIAFILFISYVGIGFIHIQQAHLSLGHLAVIWLPAGIGLLMALEIGPAAFILIFFASFTLNAPTYYYINTPNNAYPLITSLSVGIGTALIDVWQAHIATKAWQYFVTKHDRPPLQNPTDLPYFWGKICFIPALFSMTLTHILLSLASIISTQDWLENIQQMLMLIMGDTAGLFIIAPIYASWKSNVFKYRIRPAIPYFFALILIVTLGFLLYSYLLMLILPILLLIAIRFRLAGTSVALLIVFTFLMTGTTHHLGPFFSPNNPPLSFLNLQLFLFSIGLTLHYLALLQELLSHSHLQLETEVTLRTEALAAANQRLEELVTTDELTGVANRREWQRRCDEAIIYARRYQQPLSILLIDIDHFKNVNDQHGHLTGDLTLKELCRVCTAELRASDSFARWGGEEFVLLLPGTTQAEAILAGNKLRIAVENQALVEYHGHKIRITISVGVAMLEDNDSSLDHLLNRADQAMYAAKAAGRNQVQCAISSSTFNQ</sequence>
<feature type="transmembrane region" description="Helical" evidence="3">
    <location>
        <begin position="37"/>
        <end position="56"/>
    </location>
</feature>
<proteinExistence type="predicted"/>
<keyword evidence="3" id="KW-0812">Transmembrane</keyword>
<dbReference type="InterPro" id="IPR029787">
    <property type="entry name" value="Nucleotide_cyclase"/>
</dbReference>
<dbReference type="InterPro" id="IPR043128">
    <property type="entry name" value="Rev_trsase/Diguanyl_cyclase"/>
</dbReference>
<dbReference type="AlphaFoldDB" id="A0A7G3G5B9"/>
<feature type="transmembrane region" description="Helical" evidence="3">
    <location>
        <begin position="136"/>
        <end position="162"/>
    </location>
</feature>
<evidence type="ECO:0000313" key="6">
    <source>
        <dbReference type="Proteomes" id="UP000515917"/>
    </source>
</evidence>
<keyword evidence="6" id="KW-1185">Reference proteome</keyword>